<organism evidence="2 3">
    <name type="scientific">Candida boidinii</name>
    <name type="common">Yeast</name>
    <dbReference type="NCBI Taxonomy" id="5477"/>
    <lineage>
        <taxon>Eukaryota</taxon>
        <taxon>Fungi</taxon>
        <taxon>Dikarya</taxon>
        <taxon>Ascomycota</taxon>
        <taxon>Saccharomycotina</taxon>
        <taxon>Pichiomycetes</taxon>
        <taxon>Pichiales</taxon>
        <taxon>Pichiaceae</taxon>
        <taxon>Ogataea</taxon>
        <taxon>Ogataea/Candida clade</taxon>
    </lineage>
</organism>
<keyword evidence="3" id="KW-1185">Reference proteome</keyword>
<gene>
    <name evidence="2" type="ORF">Cboi02_000085900</name>
</gene>
<dbReference type="GO" id="GO:0005628">
    <property type="term" value="C:prospore membrane"/>
    <property type="evidence" value="ECO:0007669"/>
    <property type="project" value="TreeGrafter"/>
</dbReference>
<feature type="chain" id="PRO_5040760127" evidence="1">
    <location>
        <begin position="17"/>
        <end position="183"/>
    </location>
</feature>
<comment type="caution">
    <text evidence="2">The sequence shown here is derived from an EMBL/GenBank/DDBJ whole genome shotgun (WGS) entry which is preliminary data.</text>
</comment>
<dbReference type="InterPro" id="IPR052786">
    <property type="entry name" value="Spore_wall_assembly"/>
</dbReference>
<evidence type="ECO:0000256" key="1">
    <source>
        <dbReference type="SAM" id="SignalP"/>
    </source>
</evidence>
<feature type="signal peptide" evidence="1">
    <location>
        <begin position="1"/>
        <end position="16"/>
    </location>
</feature>
<sequence length="183" mass="21036">MMLCGPLGLFLSLAITIQESTFITNYILNNYVISNQLTGLFDTVLCNQDLDLIVYPGKLKRKVNLTLDDYIFENFLWLPFNSTVSFYEFIRTLLIYSIPILGPLSQTLNGFTDKGESLQMRYYKLTRLRSKHVSFLKEENEGRYMGFGIVATWLENLPVLGWLFLYTNTIGAALMAVDFHNSN</sequence>
<proteinExistence type="predicted"/>
<dbReference type="Proteomes" id="UP001165120">
    <property type="component" value="Unassembled WGS sequence"/>
</dbReference>
<evidence type="ECO:0000313" key="3">
    <source>
        <dbReference type="Proteomes" id="UP001165120"/>
    </source>
</evidence>
<dbReference type="GO" id="GO:0005619">
    <property type="term" value="C:ascospore wall"/>
    <property type="evidence" value="ECO:0007669"/>
    <property type="project" value="TreeGrafter"/>
</dbReference>
<protein>
    <submittedName>
        <fullName evidence="2">Unnamed protein product</fullName>
    </submittedName>
</protein>
<dbReference type="AlphaFoldDB" id="A0A9W6WFP0"/>
<evidence type="ECO:0000313" key="2">
    <source>
        <dbReference type="EMBL" id="GME67435.1"/>
    </source>
</evidence>
<dbReference type="PANTHER" id="PTHR34292:SF2">
    <property type="entry name" value="OUTER SPORE WALL PROTEIN LDS1"/>
    <property type="match status" value="1"/>
</dbReference>
<reference evidence="2" key="1">
    <citation type="submission" date="2023-04" db="EMBL/GenBank/DDBJ databases">
        <title>Candida boidinii NBRC 10035.</title>
        <authorList>
            <person name="Ichikawa N."/>
            <person name="Sato H."/>
            <person name="Tonouchi N."/>
        </authorList>
    </citation>
    <scope>NUCLEOTIDE SEQUENCE</scope>
    <source>
        <strain evidence="2">NBRC 10035</strain>
    </source>
</reference>
<dbReference type="GO" id="GO:0005811">
    <property type="term" value="C:lipid droplet"/>
    <property type="evidence" value="ECO:0007669"/>
    <property type="project" value="TreeGrafter"/>
</dbReference>
<dbReference type="PANTHER" id="PTHR34292">
    <property type="entry name" value="OUTER SPORE WALL PROTEIN LDS1"/>
    <property type="match status" value="1"/>
</dbReference>
<name>A0A9W6WFP0_CANBO</name>
<keyword evidence="1" id="KW-0732">Signal</keyword>
<accession>A0A9W6WFP0</accession>
<dbReference type="EMBL" id="BSXN01000173">
    <property type="protein sequence ID" value="GME67435.1"/>
    <property type="molecule type" value="Genomic_DNA"/>
</dbReference>